<reference evidence="2" key="2">
    <citation type="journal article" date="2007" name="Virology">
        <title>Single independent operator sites are involved in the genetic switch of the Lactobacillus delbrueckii bacteriophage mv4.</title>
        <authorList>
            <person name="Coddeville M."/>
            <person name="Auvray F."/>
            <person name="Mikkonen M."/>
            <person name="Ritzenthaler P."/>
        </authorList>
    </citation>
    <scope>NUCLEOTIDE SEQUENCE</scope>
</reference>
<reference evidence="2" key="3">
    <citation type="journal article" date="2010" name="J. Bacteriol.">
        <title>Control of directionality in bacteriophage mv4 site-specific recombination: functional analysis of the Xis factor.</title>
        <authorList>
            <person name="Coddeville M."/>
            <person name="Ritzenthaler P."/>
        </authorList>
    </citation>
    <scope>NUCLEOTIDE SEQUENCE</scope>
</reference>
<feature type="domain" description="Helix-turn-helix" evidence="1">
    <location>
        <begin position="4"/>
        <end position="52"/>
    </location>
</feature>
<gene>
    <name evidence="2" type="primary">orf 56</name>
</gene>
<dbReference type="GO" id="GO:0003677">
    <property type="term" value="F:DNA binding"/>
    <property type="evidence" value="ECO:0007669"/>
    <property type="project" value="InterPro"/>
</dbReference>
<dbReference type="InterPro" id="IPR041657">
    <property type="entry name" value="HTH_17"/>
</dbReference>
<protein>
    <submittedName>
        <fullName evidence="2">Xis</fullName>
    </submittedName>
</protein>
<dbReference type="EMBL" id="AF182207">
    <property type="protein sequence ID" value="ABG46345.1"/>
    <property type="molecule type" value="Genomic_DNA"/>
</dbReference>
<evidence type="ECO:0000313" key="2">
    <source>
        <dbReference type="EMBL" id="ABG46345.1"/>
    </source>
</evidence>
<accession>Q14T69</accession>
<organism evidence="2">
    <name type="scientific">Lactococcus phage mv4</name>
    <name type="common">Lactococcus delbrueckii bacteriophage mv4</name>
    <dbReference type="NCBI Taxonomy" id="12392"/>
    <lineage>
        <taxon>Viruses</taxon>
    </lineage>
</organism>
<reference evidence="2" key="1">
    <citation type="submission" date="2006-09" db="EMBL/GenBank/DDBJ databases">
        <title>Characterization of the lysogeny DNA module from the temperate Lactobacillus delbrueckii bacteriophage mv4.</title>
        <authorList>
            <person name="Lautier M."/>
            <person name="Auvray F."/>
            <person name="Mikkonen M."/>
            <person name="Duval C."/>
            <person name="Ritzenthaler P."/>
        </authorList>
    </citation>
    <scope>NUCLEOTIDE SEQUENCE</scope>
</reference>
<sequence>MTEYLTTVKAAEYLGVSRTTFWRLRKGHPLKAYFFEASPRFKRSDLDKWAEQFKEE</sequence>
<proteinExistence type="predicted"/>
<dbReference type="InterPro" id="IPR010093">
    <property type="entry name" value="SinI_DNA-bd"/>
</dbReference>
<organismHost>
    <name type="scientific">Lactobacillus delbrueckii</name>
    <dbReference type="NCBI Taxonomy" id="1584"/>
</organismHost>
<evidence type="ECO:0000259" key="1">
    <source>
        <dbReference type="Pfam" id="PF12728"/>
    </source>
</evidence>
<dbReference type="NCBIfam" id="TIGR01764">
    <property type="entry name" value="excise"/>
    <property type="match status" value="1"/>
</dbReference>
<name>Q14T69_BPMV4</name>
<dbReference type="Pfam" id="PF12728">
    <property type="entry name" value="HTH_17"/>
    <property type="match status" value="1"/>
</dbReference>